<dbReference type="InterPro" id="IPR008271">
    <property type="entry name" value="Ser/Thr_kinase_AS"/>
</dbReference>
<proteinExistence type="predicted"/>
<dbReference type="VEuPathDB" id="VectorBase:AALB007776"/>
<dbReference type="Gene3D" id="1.10.510.10">
    <property type="entry name" value="Transferase(Phosphotransferase) domain 1"/>
    <property type="match status" value="1"/>
</dbReference>
<feature type="region of interest" description="Disordered" evidence="14">
    <location>
        <begin position="921"/>
        <end position="967"/>
    </location>
</feature>
<feature type="compositionally biased region" description="Low complexity" evidence="14">
    <location>
        <begin position="933"/>
        <end position="954"/>
    </location>
</feature>
<feature type="region of interest" description="Disordered" evidence="14">
    <location>
        <begin position="1"/>
        <end position="70"/>
    </location>
</feature>
<keyword evidence="8" id="KW-0067">ATP-binding</keyword>
<dbReference type="GO" id="GO:0004674">
    <property type="term" value="F:protein serine/threonine kinase activity"/>
    <property type="evidence" value="ECO:0007669"/>
    <property type="project" value="UniProtKB-KW"/>
</dbReference>
<feature type="compositionally biased region" description="Gly residues" evidence="14">
    <location>
        <begin position="1349"/>
        <end position="1375"/>
    </location>
</feature>
<evidence type="ECO:0000256" key="4">
    <source>
        <dbReference type="ARBA" id="ARBA00022527"/>
    </source>
</evidence>
<feature type="region of interest" description="Disordered" evidence="14">
    <location>
        <begin position="628"/>
        <end position="687"/>
    </location>
</feature>
<evidence type="ECO:0000256" key="9">
    <source>
        <dbReference type="ARBA" id="ARBA00023054"/>
    </source>
</evidence>
<evidence type="ECO:0000256" key="14">
    <source>
        <dbReference type="SAM" id="MobiDB-lite"/>
    </source>
</evidence>
<dbReference type="EnsemblMetazoa" id="AALB007776-RA">
    <property type="protein sequence ID" value="AALB007776-PA"/>
    <property type="gene ID" value="AALB007776"/>
</dbReference>
<dbReference type="PROSITE" id="PS00107">
    <property type="entry name" value="PROTEIN_KINASE_ATP"/>
    <property type="match status" value="1"/>
</dbReference>
<feature type="compositionally biased region" description="Polar residues" evidence="14">
    <location>
        <begin position="631"/>
        <end position="648"/>
    </location>
</feature>
<evidence type="ECO:0000256" key="5">
    <source>
        <dbReference type="ARBA" id="ARBA00022679"/>
    </source>
</evidence>
<dbReference type="PANTHER" id="PTHR22974:SF23">
    <property type="entry name" value="TOUSLED-LIKE KINASE, ISOFORM G"/>
    <property type="match status" value="1"/>
</dbReference>
<keyword evidence="7" id="KW-0418">Kinase</keyword>
<protein>
    <recommendedName>
        <fullName evidence="3">non-specific serine/threonine protein kinase</fullName>
        <ecNumber evidence="3">2.7.11.1</ecNumber>
    </recommendedName>
</protein>
<comment type="cofactor">
    <cofactor evidence="1">
        <name>Mg(2+)</name>
        <dbReference type="ChEBI" id="CHEBI:18420"/>
    </cofactor>
</comment>
<keyword evidence="6" id="KW-0547">Nucleotide-binding</keyword>
<feature type="compositionally biased region" description="Low complexity" evidence="14">
    <location>
        <begin position="650"/>
        <end position="666"/>
    </location>
</feature>
<feature type="coiled-coil region" evidence="13">
    <location>
        <begin position="993"/>
        <end position="1027"/>
    </location>
</feature>
<feature type="compositionally biased region" description="Gly residues" evidence="14">
    <location>
        <begin position="401"/>
        <end position="473"/>
    </location>
</feature>
<evidence type="ECO:0000259" key="15">
    <source>
        <dbReference type="PROSITE" id="PS50011"/>
    </source>
</evidence>
<evidence type="ECO:0000256" key="10">
    <source>
        <dbReference type="ARBA" id="ARBA00023242"/>
    </source>
</evidence>
<evidence type="ECO:0000256" key="7">
    <source>
        <dbReference type="ARBA" id="ARBA00022777"/>
    </source>
</evidence>
<feature type="region of interest" description="Disordered" evidence="14">
    <location>
        <begin position="1324"/>
        <end position="1375"/>
    </location>
</feature>
<dbReference type="InterPro" id="IPR000719">
    <property type="entry name" value="Prot_kinase_dom"/>
</dbReference>
<sequence length="1665" mass="174762">MKNNQQQQAPKKQKQKQQQSQQQQPQKQTTRYQQQQQQQTPQPHQQSQQQSYQQQQQQPQNQQQQQQQKKNLDIMLSSSYYIYMAAGAQLQMAPQTTILQVGQDQVHNHTHHIQQQHYNSQQQQLQSVAASLGVATSSITESGGEGQRTEGVVTDSGTIVSSNSSNVQQQQQLHQHHTHHHHQQQHQHHGQQQQQQHPQNNIKDQDSNMSTCSSHSDKEIEAIVSAAAAAAAIVNVGAPGNTGHGIMLAAAAHSSGPTPEKVARVAPNERKRKRKAQEDNGCLQAGAGGMGAGGAGISTTSTTAGAVGGTASVGGHLRDSRDNIKGPRLSVSLSDTKINDYFSKHPASSGSLMRSAAAKGASGSSLAASGGGGTRTTGGVVLGAAGGSIVGAINNSSITDGVGGSSGGGPVGTSSGGSSGGSGGCSSVGNQPGGVGEGEGALGASGGGGGGGGEGGGGGGEGEGEEGGGGGVSGSTVSTSGGGTGVAGGASQSQTTKSTSPQLGPYPMYPPSANQPSQQATERASSVQSSQQQQIVSSPQPQQQQSDPFSRPQRQHAASSTTSSSGNNSAISLLVPHPTAATAAAAAAAAAVAAAAAAMIAPPPPSTSNAASIQNVSIVSTGGIGGTIVSNASQKPHQPATSTATGQPLQVKQQQSSQSSHQKQQSAVTLRATTPSPTPSSVLGAMTGKLPTSMIPGIALTSSTATTASAAAAAVATAVAAASASVVTPPQMLSKMVQTELTQVDMSEREHDFDASRTRIDELARMSDEQKTQITVNQKAIEQQKSQIAKCIEVVKKLLKQKSNIEKKEARQKCMQNRLRLGQFVTQRVGATFQENWTDGYAFQELAKRQEEITAEREEIDRQKKLLMKKRPTNSEGGRKRNQSNNSGNNSNNSSMGATGTGSGTGVVAVGGSGLGGSGAGGSGGANAGGSGATTSNSSGVSSASGTVSGGSSALHNGNDNSTFLKPDPVVSSGSSFTLQEYYECDEILKLRQNALKKEDADLQLEMEKLERERNLHIRELKRIHNEDQSRFNNHPVLNERYLLLMLLGKGGFSEVHKAFDLKEQRYVACKVHQLNKDWKEDKKANYIKHALREYNIHKALDHPRVVKLYDVFEIDANSFCTVLEYCDGHDLDFYLKQHKTIPEKEARSIIMQVVSALKYLNEIKPPIIHYDLKPGNILLTEGNVCGEIKITDFGLSKVMDEENYNPDHGMDLTSQGAGTYWYLPPECFVVGKNPPKISSKVDVWSVGVIFYQCLYGKKPFGHNQSQATILEENTILKATEVQFANKPTVSNEAKSFIRGCLAYRKEDRMDVFALAKHEYLQPPVSKHNRSSNQQNQHAGVNTSTNSGAGVGAGAGAGGGGGGGSGGSGGAGGNPVGLRVSSSSVLLLPCSSGTEIGSIKHKTTSSSSTTAITINKAAVMSTTRASIFSGTARNVSAEMDDRRSLVGRAIRNGIGGNAWPKNGGAAKRKSIILKPSPLQQQQQQEQQQNQLLECISAGSNQSLVTVRQSETVAVQQVNQQPPLQTSAIRQQQMQQEQCKHQQQQQQNPLASATHLFHQPVAVPPTKPQQRTYQHRHQLMLLRKAVAINSVVAPAACQATVVCTATPRIVSTLAASTSSSSSSSSSSESSSVSIKSTVPLTHSPLTPNNNTNSTSVRAACRSMNGA</sequence>
<dbReference type="PROSITE" id="PS50011">
    <property type="entry name" value="PROTEIN_KINASE_DOM"/>
    <property type="match status" value="1"/>
</dbReference>
<dbReference type="InterPro" id="IPR011009">
    <property type="entry name" value="Kinase-like_dom_sf"/>
</dbReference>
<feature type="compositionally biased region" description="Low complexity" evidence="14">
    <location>
        <begin position="1"/>
        <end position="69"/>
    </location>
</feature>
<keyword evidence="10" id="KW-0539">Nucleus</keyword>
<feature type="compositionally biased region" description="Low complexity" evidence="14">
    <location>
        <begin position="190"/>
        <end position="199"/>
    </location>
</feature>
<dbReference type="Pfam" id="PF00069">
    <property type="entry name" value="Pkinase"/>
    <property type="match status" value="1"/>
</dbReference>
<dbReference type="FunFam" id="1.10.510.10:FF:000037">
    <property type="entry name" value="Serine/threonine-protein kinase tousled-like 2"/>
    <property type="match status" value="1"/>
</dbReference>
<feature type="compositionally biased region" description="Polar residues" evidence="14">
    <location>
        <begin position="1331"/>
        <end position="1346"/>
    </location>
</feature>
<dbReference type="VEuPathDB" id="VectorBase:AALB20_035517"/>
<feature type="compositionally biased region" description="Polar residues" evidence="14">
    <location>
        <begin position="512"/>
        <end position="524"/>
    </location>
</feature>
<evidence type="ECO:0000313" key="17">
    <source>
        <dbReference type="Proteomes" id="UP000069272"/>
    </source>
</evidence>
<evidence type="ECO:0000256" key="13">
    <source>
        <dbReference type="SAM" id="Coils"/>
    </source>
</evidence>
<dbReference type="CDD" id="cd13990">
    <property type="entry name" value="STKc_TLK"/>
    <property type="match status" value="1"/>
</dbReference>
<comment type="catalytic activity">
    <reaction evidence="11">
        <text>L-threonyl-[protein] + ATP = O-phospho-L-threonyl-[protein] + ADP + H(+)</text>
        <dbReference type="Rhea" id="RHEA:46608"/>
        <dbReference type="Rhea" id="RHEA-COMP:11060"/>
        <dbReference type="Rhea" id="RHEA-COMP:11605"/>
        <dbReference type="ChEBI" id="CHEBI:15378"/>
        <dbReference type="ChEBI" id="CHEBI:30013"/>
        <dbReference type="ChEBI" id="CHEBI:30616"/>
        <dbReference type="ChEBI" id="CHEBI:61977"/>
        <dbReference type="ChEBI" id="CHEBI:456216"/>
        <dbReference type="EC" id="2.7.11.1"/>
    </reaction>
</comment>
<dbReference type="SUPFAM" id="SSF56112">
    <property type="entry name" value="Protein kinase-like (PK-like)"/>
    <property type="match status" value="1"/>
</dbReference>
<dbReference type="GO" id="GO:0007059">
    <property type="term" value="P:chromosome segregation"/>
    <property type="evidence" value="ECO:0007669"/>
    <property type="project" value="TreeGrafter"/>
</dbReference>
<feature type="domain" description="Protein kinase" evidence="15">
    <location>
        <begin position="1042"/>
        <end position="1321"/>
    </location>
</feature>
<feature type="region of interest" description="Disordered" evidence="14">
    <location>
        <begin position="401"/>
        <end position="571"/>
    </location>
</feature>
<feature type="region of interest" description="Disordered" evidence="14">
    <location>
        <begin position="156"/>
        <end position="216"/>
    </location>
</feature>
<dbReference type="PROSITE" id="PS00108">
    <property type="entry name" value="PROTEIN_KINASE_ST"/>
    <property type="match status" value="1"/>
</dbReference>
<dbReference type="EC" id="2.7.11.1" evidence="3"/>
<feature type="compositionally biased region" description="Polar residues" evidence="14">
    <location>
        <begin position="156"/>
        <end position="167"/>
    </location>
</feature>
<organism evidence="16 17">
    <name type="scientific">Anopheles albimanus</name>
    <name type="common">New world malaria mosquito</name>
    <dbReference type="NCBI Taxonomy" id="7167"/>
    <lineage>
        <taxon>Eukaryota</taxon>
        <taxon>Metazoa</taxon>
        <taxon>Ecdysozoa</taxon>
        <taxon>Arthropoda</taxon>
        <taxon>Hexapoda</taxon>
        <taxon>Insecta</taxon>
        <taxon>Pterygota</taxon>
        <taxon>Neoptera</taxon>
        <taxon>Endopterygota</taxon>
        <taxon>Diptera</taxon>
        <taxon>Nematocera</taxon>
        <taxon>Culicoidea</taxon>
        <taxon>Culicidae</taxon>
        <taxon>Anophelinae</taxon>
        <taxon>Anopheles</taxon>
    </lineage>
</organism>
<keyword evidence="5" id="KW-0808">Transferase</keyword>
<dbReference type="GO" id="GO:0035556">
    <property type="term" value="P:intracellular signal transduction"/>
    <property type="evidence" value="ECO:0007669"/>
    <property type="project" value="TreeGrafter"/>
</dbReference>
<evidence type="ECO:0000256" key="3">
    <source>
        <dbReference type="ARBA" id="ARBA00012513"/>
    </source>
</evidence>
<feature type="compositionally biased region" description="Polar residues" evidence="14">
    <location>
        <begin position="955"/>
        <end position="964"/>
    </location>
</feature>
<feature type="compositionally biased region" description="Low complexity" evidence="14">
    <location>
        <begin position="884"/>
        <end position="898"/>
    </location>
</feature>
<dbReference type="GO" id="GO:0005634">
    <property type="term" value="C:nucleus"/>
    <property type="evidence" value="ECO:0007669"/>
    <property type="project" value="UniProtKB-SubCell"/>
</dbReference>
<dbReference type="STRING" id="7167.A0A182FML6"/>
<evidence type="ECO:0000256" key="8">
    <source>
        <dbReference type="ARBA" id="ARBA00022840"/>
    </source>
</evidence>
<dbReference type="Proteomes" id="UP000069272">
    <property type="component" value="Chromosome X"/>
</dbReference>
<evidence type="ECO:0000313" key="16">
    <source>
        <dbReference type="EnsemblMetazoa" id="AALB007776-PA"/>
    </source>
</evidence>
<evidence type="ECO:0000256" key="11">
    <source>
        <dbReference type="ARBA" id="ARBA00047899"/>
    </source>
</evidence>
<keyword evidence="4" id="KW-0723">Serine/threonine-protein kinase</keyword>
<evidence type="ECO:0000256" key="1">
    <source>
        <dbReference type="ARBA" id="ARBA00001946"/>
    </source>
</evidence>
<feature type="compositionally biased region" description="Gly residues" evidence="14">
    <location>
        <begin position="921"/>
        <end position="932"/>
    </location>
</feature>
<name>A0A182FML6_ANOAL</name>
<feature type="region of interest" description="Disordered" evidence="14">
    <location>
        <begin position="856"/>
        <end position="905"/>
    </location>
</feature>
<comment type="catalytic activity">
    <reaction evidence="12">
        <text>L-seryl-[protein] + ATP = O-phospho-L-seryl-[protein] + ADP + H(+)</text>
        <dbReference type="Rhea" id="RHEA:17989"/>
        <dbReference type="Rhea" id="RHEA-COMP:9863"/>
        <dbReference type="Rhea" id="RHEA-COMP:11604"/>
        <dbReference type="ChEBI" id="CHEBI:15378"/>
        <dbReference type="ChEBI" id="CHEBI:29999"/>
        <dbReference type="ChEBI" id="CHEBI:30616"/>
        <dbReference type="ChEBI" id="CHEBI:83421"/>
        <dbReference type="ChEBI" id="CHEBI:456216"/>
        <dbReference type="EC" id="2.7.11.1"/>
    </reaction>
</comment>
<evidence type="ECO:0000256" key="12">
    <source>
        <dbReference type="ARBA" id="ARBA00048679"/>
    </source>
</evidence>
<evidence type="ECO:0000256" key="2">
    <source>
        <dbReference type="ARBA" id="ARBA00004123"/>
    </source>
</evidence>
<reference evidence="16 17" key="1">
    <citation type="journal article" date="2017" name="G3 (Bethesda)">
        <title>The Physical Genome Mapping of Anopheles albimanus Corrected Scaffold Misassemblies and Identified Interarm Rearrangements in Genus Anopheles.</title>
        <authorList>
            <person name="Artemov G.N."/>
            <person name="Peery A.N."/>
            <person name="Jiang X."/>
            <person name="Tu Z."/>
            <person name="Stegniy V.N."/>
            <person name="Sharakhova M.V."/>
            <person name="Sharakhov I.V."/>
        </authorList>
    </citation>
    <scope>NUCLEOTIDE SEQUENCE [LARGE SCALE GENOMIC DNA]</scope>
    <source>
        <strain evidence="16 17">ALBI9_A</strain>
    </source>
</reference>
<keyword evidence="9 13" id="KW-0175">Coiled coil</keyword>
<feature type="region of interest" description="Disordered" evidence="14">
    <location>
        <begin position="1614"/>
        <end position="1655"/>
    </location>
</feature>
<feature type="region of interest" description="Disordered" evidence="14">
    <location>
        <begin position="1525"/>
        <end position="1549"/>
    </location>
</feature>
<feature type="compositionally biased region" description="Basic residues" evidence="14">
    <location>
        <begin position="174"/>
        <end position="189"/>
    </location>
</feature>
<reference evidence="16" key="2">
    <citation type="submission" date="2022-08" db="UniProtKB">
        <authorList>
            <consortium name="EnsemblMetazoa"/>
        </authorList>
    </citation>
    <scope>IDENTIFICATION</scope>
    <source>
        <strain evidence="16">STECLA/ALBI9_A</strain>
    </source>
</reference>
<feature type="compositionally biased region" description="Low complexity" evidence="14">
    <location>
        <begin position="1530"/>
        <end position="1546"/>
    </location>
</feature>
<dbReference type="PANTHER" id="PTHR22974">
    <property type="entry name" value="MIXED LINEAGE PROTEIN KINASE"/>
    <property type="match status" value="1"/>
</dbReference>
<comment type="subcellular location">
    <subcellularLocation>
        <location evidence="2">Nucleus</location>
    </subcellularLocation>
</comment>
<keyword evidence="17" id="KW-1185">Reference proteome</keyword>
<feature type="compositionally biased region" description="Polar residues" evidence="14">
    <location>
        <begin position="667"/>
        <end position="681"/>
    </location>
</feature>
<dbReference type="GO" id="GO:0005524">
    <property type="term" value="F:ATP binding"/>
    <property type="evidence" value="ECO:0007669"/>
    <property type="project" value="UniProtKB-UniRule"/>
</dbReference>
<feature type="compositionally biased region" description="Low complexity" evidence="14">
    <location>
        <begin position="1615"/>
        <end position="1654"/>
    </location>
</feature>
<dbReference type="SMART" id="SM00220">
    <property type="entry name" value="S_TKc"/>
    <property type="match status" value="1"/>
</dbReference>
<evidence type="ECO:0000256" key="6">
    <source>
        <dbReference type="ARBA" id="ARBA00022741"/>
    </source>
</evidence>
<dbReference type="InterPro" id="IPR017441">
    <property type="entry name" value="Protein_kinase_ATP_BS"/>
</dbReference>
<accession>A0A182FML6</accession>
<feature type="compositionally biased region" description="Low complexity" evidence="14">
    <location>
        <begin position="489"/>
        <end position="502"/>
    </location>
</feature>
<feature type="compositionally biased region" description="Low complexity" evidence="14">
    <location>
        <begin position="525"/>
        <end position="571"/>
    </location>
</feature>